<organism evidence="2 3">
    <name type="scientific">Daucus carota subsp. sativus</name>
    <name type="common">Carrot</name>
    <dbReference type="NCBI Taxonomy" id="79200"/>
    <lineage>
        <taxon>Eukaryota</taxon>
        <taxon>Viridiplantae</taxon>
        <taxon>Streptophyta</taxon>
        <taxon>Embryophyta</taxon>
        <taxon>Tracheophyta</taxon>
        <taxon>Spermatophyta</taxon>
        <taxon>Magnoliopsida</taxon>
        <taxon>eudicotyledons</taxon>
        <taxon>Gunneridae</taxon>
        <taxon>Pentapetalae</taxon>
        <taxon>asterids</taxon>
        <taxon>campanulids</taxon>
        <taxon>Apiales</taxon>
        <taxon>Apiaceae</taxon>
        <taxon>Apioideae</taxon>
        <taxon>Scandiceae</taxon>
        <taxon>Daucinae</taxon>
        <taxon>Daucus</taxon>
        <taxon>Daucus sect. Daucus</taxon>
    </lineage>
</organism>
<protein>
    <submittedName>
        <fullName evidence="2">Uncharacterized protein</fullName>
    </submittedName>
</protein>
<keyword evidence="1" id="KW-0472">Membrane</keyword>
<keyword evidence="1" id="KW-0812">Transmembrane</keyword>
<dbReference type="SUPFAM" id="SSF48403">
    <property type="entry name" value="Ankyrin repeat"/>
    <property type="match status" value="1"/>
</dbReference>
<gene>
    <name evidence="2" type="ORF">DCAR_0313394</name>
</gene>
<proteinExistence type="predicted"/>
<sequence length="240" mass="26737">MLVFYTDREKYQTICLPLYEAALKGDWHAAQGIIGKYPQVINVSITMYHDTALHIASSTKHTHFVEELVKLMQAEDLELQNSYLNTALCLAAAAGTVKIAEILVKKNPNLLTKRGANNMSPLSLAALFRHNGMVSCLYSKSNNMTDDEWTGTDRVMLLQACISANLYGKLSLGRNILSIIKNLVISCVISFLYVLNLSKLYMHFVLVDIFSGVKIMHADLIARNLLTHLNLALYVMPAST</sequence>
<dbReference type="Pfam" id="PF12796">
    <property type="entry name" value="Ank_2"/>
    <property type="match status" value="1"/>
</dbReference>
<dbReference type="InterPro" id="IPR002110">
    <property type="entry name" value="Ankyrin_rpt"/>
</dbReference>
<dbReference type="PANTHER" id="PTHR24121:SF16">
    <property type="entry name" value="NON-SPECIFIC SERINE_THREONINE PROTEIN KINASE"/>
    <property type="match status" value="1"/>
</dbReference>
<dbReference type="SMART" id="SM00248">
    <property type="entry name" value="ANK"/>
    <property type="match status" value="4"/>
</dbReference>
<dbReference type="EMBL" id="CP093345">
    <property type="protein sequence ID" value="WOG94102.1"/>
    <property type="molecule type" value="Genomic_DNA"/>
</dbReference>
<evidence type="ECO:0000256" key="1">
    <source>
        <dbReference type="SAM" id="Phobius"/>
    </source>
</evidence>
<dbReference type="Proteomes" id="UP000077755">
    <property type="component" value="Chromosome 3"/>
</dbReference>
<keyword evidence="3" id="KW-1185">Reference proteome</keyword>
<feature type="transmembrane region" description="Helical" evidence="1">
    <location>
        <begin position="176"/>
        <end position="195"/>
    </location>
</feature>
<reference evidence="2" key="2">
    <citation type="submission" date="2022-03" db="EMBL/GenBank/DDBJ databases">
        <title>Draft title - Genomic analysis of global carrot germplasm unveils the trajectory of domestication and the origin of high carotenoid orange carrot.</title>
        <authorList>
            <person name="Iorizzo M."/>
            <person name="Ellison S."/>
            <person name="Senalik D."/>
            <person name="Macko-Podgorni A."/>
            <person name="Grzebelus D."/>
            <person name="Bostan H."/>
            <person name="Rolling W."/>
            <person name="Curaba J."/>
            <person name="Simon P."/>
        </authorList>
    </citation>
    <scope>NUCLEOTIDE SEQUENCE</scope>
    <source>
        <tissue evidence="2">Leaf</tissue>
    </source>
</reference>
<reference evidence="2" key="1">
    <citation type="journal article" date="2016" name="Nat. Genet.">
        <title>A high-quality carrot genome assembly provides new insights into carotenoid accumulation and asterid genome evolution.</title>
        <authorList>
            <person name="Iorizzo M."/>
            <person name="Ellison S."/>
            <person name="Senalik D."/>
            <person name="Zeng P."/>
            <person name="Satapoomin P."/>
            <person name="Huang J."/>
            <person name="Bowman M."/>
            <person name="Iovene M."/>
            <person name="Sanseverino W."/>
            <person name="Cavagnaro P."/>
            <person name="Yildiz M."/>
            <person name="Macko-Podgorni A."/>
            <person name="Moranska E."/>
            <person name="Grzebelus E."/>
            <person name="Grzebelus D."/>
            <person name="Ashrafi H."/>
            <person name="Zheng Z."/>
            <person name="Cheng S."/>
            <person name="Spooner D."/>
            <person name="Van Deynze A."/>
            <person name="Simon P."/>
        </authorList>
    </citation>
    <scope>NUCLEOTIDE SEQUENCE</scope>
    <source>
        <tissue evidence="2">Leaf</tissue>
    </source>
</reference>
<accession>A0AAF0WQ56</accession>
<dbReference type="PANTHER" id="PTHR24121">
    <property type="entry name" value="NO MECHANORECEPTOR POTENTIAL C, ISOFORM D-RELATED"/>
    <property type="match status" value="1"/>
</dbReference>
<dbReference type="InterPro" id="IPR036770">
    <property type="entry name" value="Ankyrin_rpt-contain_sf"/>
</dbReference>
<evidence type="ECO:0000313" key="2">
    <source>
        <dbReference type="EMBL" id="WOG94102.1"/>
    </source>
</evidence>
<dbReference type="Gene3D" id="1.25.40.20">
    <property type="entry name" value="Ankyrin repeat-containing domain"/>
    <property type="match status" value="1"/>
</dbReference>
<name>A0AAF0WQ56_DAUCS</name>
<dbReference type="AlphaFoldDB" id="A0AAF0WQ56"/>
<keyword evidence="1" id="KW-1133">Transmembrane helix</keyword>
<evidence type="ECO:0000313" key="3">
    <source>
        <dbReference type="Proteomes" id="UP000077755"/>
    </source>
</evidence>